<organism evidence="1 2">
    <name type="scientific">Kitasatospora herbaricolor</name>
    <dbReference type="NCBI Taxonomy" id="68217"/>
    <lineage>
        <taxon>Bacteria</taxon>
        <taxon>Bacillati</taxon>
        <taxon>Actinomycetota</taxon>
        <taxon>Actinomycetes</taxon>
        <taxon>Kitasatosporales</taxon>
        <taxon>Streptomycetaceae</taxon>
        <taxon>Kitasatospora</taxon>
    </lineage>
</organism>
<sequence length="273" mass="29307">MHVQLAGEPQEPGRESEDFAVASSEALVLLDGSSSPEAMESGCRHGTPWFVRRLGVHLLARLTDRADRSIAECLADAIAETAALHGGRCDLGHHNTPAAMVVAARRHGASLEYLVLGDSLLVLQYKDGPPRVIGENQRFPDGEELRRRIWTTVPGSEEREELHLRYALAVRAARNSGNGPWIAAASPKAAGHAETGFVPLGDLRAVAAVSDGASRFTERFGLGSWSDALQLLAESGPAELIAQVRAVERADAGCERWPRGKAHDDASALYARI</sequence>
<protein>
    <submittedName>
        <fullName evidence="1">Protein phosphatase 2C domain-containing protein</fullName>
    </submittedName>
</protein>
<dbReference type="EMBL" id="CP108482">
    <property type="protein sequence ID" value="WUS57582.1"/>
    <property type="molecule type" value="Genomic_DNA"/>
</dbReference>
<proteinExistence type="predicted"/>
<keyword evidence="2" id="KW-1185">Reference proteome</keyword>
<gene>
    <name evidence="1" type="ORF">OG469_19960</name>
</gene>
<dbReference type="RefSeq" id="WP_329496794.1">
    <property type="nucleotide sequence ID" value="NZ_CP108460.1"/>
</dbReference>
<dbReference type="Proteomes" id="UP001432014">
    <property type="component" value="Chromosome"/>
</dbReference>
<name>A0ABZ1W9V1_9ACTN</name>
<evidence type="ECO:0000313" key="2">
    <source>
        <dbReference type="Proteomes" id="UP001432014"/>
    </source>
</evidence>
<evidence type="ECO:0000313" key="1">
    <source>
        <dbReference type="EMBL" id="WUS57582.1"/>
    </source>
</evidence>
<accession>A0ABZ1W9V1</accession>
<reference evidence="1 2" key="1">
    <citation type="submission" date="2022-10" db="EMBL/GenBank/DDBJ databases">
        <title>The complete genomes of actinobacterial strains from the NBC collection.</title>
        <authorList>
            <person name="Joergensen T.S."/>
            <person name="Alvarez Arevalo M."/>
            <person name="Sterndorff E.B."/>
            <person name="Faurdal D."/>
            <person name="Vuksanovic O."/>
            <person name="Mourched A.-S."/>
            <person name="Charusanti P."/>
            <person name="Shaw S."/>
            <person name="Blin K."/>
            <person name="Weber T."/>
        </authorList>
    </citation>
    <scope>NUCLEOTIDE SEQUENCE [LARGE SCALE GENOMIC DNA]</scope>
    <source>
        <strain evidence="1 2">NBC_01247</strain>
    </source>
</reference>